<dbReference type="AlphaFoldDB" id="A0A951QFQ3"/>
<protein>
    <submittedName>
        <fullName evidence="1">Uncharacterized protein</fullName>
    </submittedName>
</protein>
<organism evidence="1 2">
    <name type="scientific">Drouetiella hepatica Uher 2000/2452</name>
    <dbReference type="NCBI Taxonomy" id="904376"/>
    <lineage>
        <taxon>Bacteria</taxon>
        <taxon>Bacillati</taxon>
        <taxon>Cyanobacteriota</taxon>
        <taxon>Cyanophyceae</taxon>
        <taxon>Oculatellales</taxon>
        <taxon>Oculatellaceae</taxon>
        <taxon>Drouetiella</taxon>
    </lineage>
</organism>
<sequence length="66" mass="7003">MMSVTASKASGLASNALQQYDTPFAALAHGELTLETKEIFNTVLFGSKVSRKIVEVINSRGGLSSE</sequence>
<proteinExistence type="predicted"/>
<reference evidence="1" key="1">
    <citation type="submission" date="2021-05" db="EMBL/GenBank/DDBJ databases">
        <authorList>
            <person name="Pietrasiak N."/>
            <person name="Ward R."/>
            <person name="Stajich J.E."/>
            <person name="Kurbessoian T."/>
        </authorList>
    </citation>
    <scope>NUCLEOTIDE SEQUENCE</scope>
    <source>
        <strain evidence="1">UHER 2000/2452</strain>
    </source>
</reference>
<evidence type="ECO:0000313" key="2">
    <source>
        <dbReference type="Proteomes" id="UP000757435"/>
    </source>
</evidence>
<dbReference type="Proteomes" id="UP000757435">
    <property type="component" value="Unassembled WGS sequence"/>
</dbReference>
<evidence type="ECO:0000313" key="1">
    <source>
        <dbReference type="EMBL" id="MBW4661194.1"/>
    </source>
</evidence>
<accession>A0A951QFQ3</accession>
<comment type="caution">
    <text evidence="1">The sequence shown here is derived from an EMBL/GenBank/DDBJ whole genome shotgun (WGS) entry which is preliminary data.</text>
</comment>
<gene>
    <name evidence="1" type="ORF">KME15_21160</name>
</gene>
<dbReference type="EMBL" id="JAHHHD010000031">
    <property type="protein sequence ID" value="MBW4661194.1"/>
    <property type="molecule type" value="Genomic_DNA"/>
</dbReference>
<name>A0A951QFQ3_9CYAN</name>
<reference evidence="1" key="2">
    <citation type="journal article" date="2022" name="Microbiol. Resour. Announc.">
        <title>Metagenome Sequencing to Explore Phylogenomics of Terrestrial Cyanobacteria.</title>
        <authorList>
            <person name="Ward R.D."/>
            <person name="Stajich J.E."/>
            <person name="Johansen J.R."/>
            <person name="Huntemann M."/>
            <person name="Clum A."/>
            <person name="Foster B."/>
            <person name="Foster B."/>
            <person name="Roux S."/>
            <person name="Palaniappan K."/>
            <person name="Varghese N."/>
            <person name="Mukherjee S."/>
            <person name="Reddy T.B.K."/>
            <person name="Daum C."/>
            <person name="Copeland A."/>
            <person name="Chen I.A."/>
            <person name="Ivanova N.N."/>
            <person name="Kyrpides N.C."/>
            <person name="Shapiro N."/>
            <person name="Eloe-Fadrosh E.A."/>
            <person name="Pietrasiak N."/>
        </authorList>
    </citation>
    <scope>NUCLEOTIDE SEQUENCE</scope>
    <source>
        <strain evidence="1">UHER 2000/2452</strain>
    </source>
</reference>